<keyword evidence="3" id="KW-1185">Reference proteome</keyword>
<accession>A0A8H5JXF3</accession>
<evidence type="ECO:0000259" key="1">
    <source>
        <dbReference type="Pfam" id="PF06985"/>
    </source>
</evidence>
<comment type="caution">
    <text evidence="2">The sequence shown here is derived from an EMBL/GenBank/DDBJ whole genome shotgun (WGS) entry which is preliminary data.</text>
</comment>
<name>A0A8H5JXF3_9HYPO</name>
<dbReference type="InterPro" id="IPR052895">
    <property type="entry name" value="HetReg/Transcr_Mod"/>
</dbReference>
<dbReference type="Proteomes" id="UP000582016">
    <property type="component" value="Unassembled WGS sequence"/>
</dbReference>
<feature type="domain" description="Heterokaryon incompatibility" evidence="1">
    <location>
        <begin position="77"/>
        <end position="248"/>
    </location>
</feature>
<reference evidence="2 3" key="1">
    <citation type="submission" date="2020-05" db="EMBL/GenBank/DDBJ databases">
        <title>Identification and distribution of gene clusters putatively required for synthesis of sphingolipid metabolism inhibitors in phylogenetically diverse species of the filamentous fungus Fusarium.</title>
        <authorList>
            <person name="Kim H.-S."/>
            <person name="Busman M."/>
            <person name="Brown D.W."/>
            <person name="Divon H."/>
            <person name="Uhlig S."/>
            <person name="Proctor R.H."/>
        </authorList>
    </citation>
    <scope>NUCLEOTIDE SEQUENCE [LARGE SCALE GENOMIC DNA]</scope>
    <source>
        <strain evidence="2 3">NRRL 13617</strain>
    </source>
</reference>
<sequence length="586" mass="67551">MDKKPKLTLTTTANEPPGHDIFCTPENSEFLSKVHYRDLNTCDREIRLLKILPNSGSGFIECELLHGVKLADVHKQYLALSYCAGNARNTKPILVNGARCNVFANLHHALKTVRHYWETHTYQRDLLLWVDQICINQANLTERSDQVGFMRSIYESAKETLICLSVADTRGDGMRWLVQLEESYVNRSIVGETSLSEDRDDRRYPFSTHQFRTEMEECLSQRDFAHGWIEFCDVLSSPWWGRAWVFQEFMVSCRATFLYGQHSMEHEVMLTLMPDLCLSTLDILFEPTKTRGTCVRKKLKHAKVTRTQVSRSISKVLSVFLAKNEWYQNYDLKKLLVYTQNSQSSDERDRIYSMVGLANPGYAIIPDYSPENGFERVLVETTRRIIAFEDSLEVLSYLSRGDPPSNRCRKLLPSWVVDWTTVQSLPSWVVDLAEIRHLTEATPYGTEIDSVVSNHYIKAGYADASFAELPHPVNSEMKTTALQVWSVFLDSDFTFSNQKIFIGQNLFLFEAKFPVQREDELWVLCGSSEPFLLRRCSGGYRVVGPVICLTLAFRPFWRISGRLDEYTDESGDLDPSKMERKRITIF</sequence>
<evidence type="ECO:0000313" key="2">
    <source>
        <dbReference type="EMBL" id="KAF5563670.1"/>
    </source>
</evidence>
<organism evidence="2 3">
    <name type="scientific">Fusarium phyllophilum</name>
    <dbReference type="NCBI Taxonomy" id="47803"/>
    <lineage>
        <taxon>Eukaryota</taxon>
        <taxon>Fungi</taxon>
        <taxon>Dikarya</taxon>
        <taxon>Ascomycota</taxon>
        <taxon>Pezizomycotina</taxon>
        <taxon>Sordariomycetes</taxon>
        <taxon>Hypocreomycetidae</taxon>
        <taxon>Hypocreales</taxon>
        <taxon>Nectriaceae</taxon>
        <taxon>Fusarium</taxon>
        <taxon>Fusarium fujikuroi species complex</taxon>
    </lineage>
</organism>
<dbReference type="PANTHER" id="PTHR24148">
    <property type="entry name" value="ANKYRIN REPEAT DOMAIN-CONTAINING PROTEIN 39 HOMOLOG-RELATED"/>
    <property type="match status" value="1"/>
</dbReference>
<dbReference type="Pfam" id="PF06985">
    <property type="entry name" value="HET"/>
    <property type="match status" value="1"/>
</dbReference>
<proteinExistence type="predicted"/>
<evidence type="ECO:0000313" key="3">
    <source>
        <dbReference type="Proteomes" id="UP000582016"/>
    </source>
</evidence>
<dbReference type="AlphaFoldDB" id="A0A8H5JXF3"/>
<gene>
    <name evidence="2" type="ORF">FPHYL_5068</name>
</gene>
<dbReference type="OrthoDB" id="3477286at2759"/>
<protein>
    <submittedName>
        <fullName evidence="2">Heterokaryon incompatibility 6 OR allele</fullName>
    </submittedName>
</protein>
<dbReference type="InterPro" id="IPR010730">
    <property type="entry name" value="HET"/>
</dbReference>
<dbReference type="EMBL" id="JAAOAQ010000164">
    <property type="protein sequence ID" value="KAF5563670.1"/>
    <property type="molecule type" value="Genomic_DNA"/>
</dbReference>
<dbReference type="PANTHER" id="PTHR24148:SF73">
    <property type="entry name" value="HET DOMAIN PROTEIN (AFU_ORTHOLOGUE AFUA_8G01020)"/>
    <property type="match status" value="1"/>
</dbReference>